<dbReference type="InterPro" id="IPR015590">
    <property type="entry name" value="Aldehyde_DH_dom"/>
</dbReference>
<dbReference type="Gene3D" id="3.40.309.10">
    <property type="entry name" value="Aldehyde Dehydrogenase, Chain A, domain 2"/>
    <property type="match status" value="2"/>
</dbReference>
<comment type="caution">
    <text evidence="9">The sequence shown here is derived from an EMBL/GenBank/DDBJ whole genome shotgun (WGS) entry which is preliminary data.</text>
</comment>
<evidence type="ECO:0000256" key="7">
    <source>
        <dbReference type="RuleBase" id="RU003345"/>
    </source>
</evidence>
<dbReference type="EMBL" id="MNPL01019545">
    <property type="protein sequence ID" value="OQR69873.1"/>
    <property type="molecule type" value="Genomic_DNA"/>
</dbReference>
<dbReference type="PANTHER" id="PTHR43521:SF1">
    <property type="entry name" value="ALPHA-AMINOADIPIC SEMIALDEHYDE DEHYDROGENASE"/>
    <property type="match status" value="1"/>
</dbReference>
<evidence type="ECO:0000313" key="9">
    <source>
        <dbReference type="EMBL" id="OQR69873.1"/>
    </source>
</evidence>
<dbReference type="PROSITE" id="PS00687">
    <property type="entry name" value="ALDEHYDE_DEHYDR_GLU"/>
    <property type="match status" value="1"/>
</dbReference>
<dbReference type="CDD" id="cd07130">
    <property type="entry name" value="ALDH_F7_AASADH"/>
    <property type="match status" value="1"/>
</dbReference>
<dbReference type="STRING" id="418985.A0A1V9X8Z9"/>
<protein>
    <recommendedName>
        <fullName evidence="5">aldehyde dehydrogenase (NAD(+))</fullName>
        <ecNumber evidence="5">1.2.1.3</ecNumber>
    </recommendedName>
</protein>
<organism evidence="9 10">
    <name type="scientific">Tropilaelaps mercedesae</name>
    <dbReference type="NCBI Taxonomy" id="418985"/>
    <lineage>
        <taxon>Eukaryota</taxon>
        <taxon>Metazoa</taxon>
        <taxon>Ecdysozoa</taxon>
        <taxon>Arthropoda</taxon>
        <taxon>Chelicerata</taxon>
        <taxon>Arachnida</taxon>
        <taxon>Acari</taxon>
        <taxon>Parasitiformes</taxon>
        <taxon>Mesostigmata</taxon>
        <taxon>Gamasina</taxon>
        <taxon>Dermanyssoidea</taxon>
        <taxon>Laelapidae</taxon>
        <taxon>Tropilaelaps</taxon>
    </lineage>
</organism>
<dbReference type="Pfam" id="PF00171">
    <property type="entry name" value="Aldedh"/>
    <property type="match status" value="2"/>
</dbReference>
<evidence type="ECO:0000313" key="10">
    <source>
        <dbReference type="Proteomes" id="UP000192247"/>
    </source>
</evidence>
<evidence type="ECO:0000259" key="8">
    <source>
        <dbReference type="Pfam" id="PF00171"/>
    </source>
</evidence>
<dbReference type="InterPro" id="IPR016162">
    <property type="entry name" value="Ald_DH_N"/>
</dbReference>
<gene>
    <name evidence="9" type="ORF">BIW11_01769</name>
</gene>
<keyword evidence="4" id="KW-0520">NAD</keyword>
<dbReference type="InterPro" id="IPR029510">
    <property type="entry name" value="Ald_DH_CS_GLU"/>
</dbReference>
<comment type="similarity">
    <text evidence="1 7">Belongs to the aldehyde dehydrogenase family.</text>
</comment>
<evidence type="ECO:0000256" key="4">
    <source>
        <dbReference type="ARBA" id="ARBA00023027"/>
    </source>
</evidence>
<feature type="domain" description="Aldehyde dehydrogenase" evidence="8">
    <location>
        <begin position="386"/>
        <end position="565"/>
    </location>
</feature>
<evidence type="ECO:0000256" key="2">
    <source>
        <dbReference type="ARBA" id="ARBA00011881"/>
    </source>
</evidence>
<feature type="active site" evidence="6">
    <location>
        <position position="313"/>
    </location>
</feature>
<proteinExistence type="inferred from homology"/>
<dbReference type="GO" id="GO:0004029">
    <property type="term" value="F:aldehyde dehydrogenase (NAD+) activity"/>
    <property type="evidence" value="ECO:0007669"/>
    <property type="project" value="UniProtKB-EC"/>
</dbReference>
<keyword evidence="10" id="KW-1185">Reference proteome</keyword>
<dbReference type="Proteomes" id="UP000192247">
    <property type="component" value="Unassembled WGS sequence"/>
</dbReference>
<dbReference type="FunCoup" id="A0A1V9X8Z9">
    <property type="interactions" value="1036"/>
</dbReference>
<feature type="domain" description="Aldehyde dehydrogenase" evidence="8">
    <location>
        <begin position="81"/>
        <end position="360"/>
    </location>
</feature>
<evidence type="ECO:0000256" key="3">
    <source>
        <dbReference type="ARBA" id="ARBA00023002"/>
    </source>
</evidence>
<dbReference type="SUPFAM" id="SSF53720">
    <property type="entry name" value="ALDH-like"/>
    <property type="match status" value="1"/>
</dbReference>
<dbReference type="InterPro" id="IPR016161">
    <property type="entry name" value="Ald_DH/histidinol_DH"/>
</dbReference>
<dbReference type="InterPro" id="IPR016163">
    <property type="entry name" value="Ald_DH_C"/>
</dbReference>
<dbReference type="InParanoid" id="A0A1V9X8Z9"/>
<dbReference type="PANTHER" id="PTHR43521">
    <property type="entry name" value="ALPHA-AMINOADIPIC SEMIALDEHYDE DEHYDROGENASE"/>
    <property type="match status" value="1"/>
</dbReference>
<dbReference type="AlphaFoldDB" id="A0A1V9X8Z9"/>
<sequence length="585" mass="63680">MFRRVESFMLNLGGSRGSSIKLLSSAIARKAGFVTIGKYQLRTTSAMAYLIEDPKYRFLKELGLGKTNLGGFNGKWIGSGKPLVSICPANNKPIAEVSTVTLAEYNQMIEATTEAWNVFADLTAPQRGEIVRQIGEALREKKPQLGRLISLEMGKIVAEGEGEVQEYIDICDYAVGLSRMIEGKSFPSERPGHILLEQYNPLGAIGIISAFNFPVAVYGWNNAIAMVCGNTMTWKGAPSTPLCGVAVTKIVEKVLAANKLPGAVCSLVTGATNIGEAMAKDERLPLISFTGSCLAGQKVGKIVQERFGKSILELGGNNAIIVDETADLEMVVRAALFACVGTAGQRCTTTRRIMVHEKVIHFGLKRILSIWFCTELFFATTGPQRDQVYDTVVDRLSSAYGQVRIGDPLEAATLCGPLHNPQAVEMFLQSIKEAQEQGGEVIRGGKRVEREGNFVEPTIITNLKHDSPVVHKETFAPIVYIFKFSSFDNAIAWNNEVKQGLSSSVFTQDIGKVFKWIGPKGSDCGIVNVNIPTNGAEIGGAFGGNKHTGWGRESGSDSWKQYMRRSTCTINYTKQLPLAQGIKFE</sequence>
<dbReference type="OrthoDB" id="310895at2759"/>
<dbReference type="FunFam" id="3.40.309.10:FF:000018">
    <property type="entry name" value="Alpha-aminoadipic semialdehyde dehydrogenase"/>
    <property type="match status" value="1"/>
</dbReference>
<evidence type="ECO:0000256" key="6">
    <source>
        <dbReference type="PROSITE-ProRule" id="PRU10007"/>
    </source>
</evidence>
<name>A0A1V9X8Z9_9ACAR</name>
<dbReference type="EC" id="1.2.1.3" evidence="5"/>
<accession>A0A1V9X8Z9</accession>
<comment type="subunit">
    <text evidence="2">Homotetramer.</text>
</comment>
<keyword evidence="3 7" id="KW-0560">Oxidoreductase</keyword>
<reference evidence="9 10" key="1">
    <citation type="journal article" date="2017" name="Gigascience">
        <title>Draft genome of the honey bee ectoparasitic mite, Tropilaelaps mercedesae, is shaped by the parasitic life history.</title>
        <authorList>
            <person name="Dong X."/>
            <person name="Armstrong S.D."/>
            <person name="Xia D."/>
            <person name="Makepeace B.L."/>
            <person name="Darby A.C."/>
            <person name="Kadowaki T."/>
        </authorList>
    </citation>
    <scope>NUCLEOTIDE SEQUENCE [LARGE SCALE GENOMIC DNA]</scope>
    <source>
        <strain evidence="9">Wuxi-XJTLU</strain>
    </source>
</reference>
<evidence type="ECO:0000256" key="5">
    <source>
        <dbReference type="ARBA" id="ARBA00024226"/>
    </source>
</evidence>
<dbReference type="Gene3D" id="3.40.605.10">
    <property type="entry name" value="Aldehyde Dehydrogenase, Chain A, domain 1"/>
    <property type="match status" value="2"/>
</dbReference>
<dbReference type="InterPro" id="IPR044638">
    <property type="entry name" value="ALDH7A1-like"/>
</dbReference>
<evidence type="ECO:0000256" key="1">
    <source>
        <dbReference type="ARBA" id="ARBA00009986"/>
    </source>
</evidence>